<dbReference type="SUPFAM" id="SSF51182">
    <property type="entry name" value="RmlC-like cupins"/>
    <property type="match status" value="1"/>
</dbReference>
<dbReference type="InterPro" id="IPR014710">
    <property type="entry name" value="RmlC-like_jellyroll"/>
</dbReference>
<keyword evidence="1" id="KW-0479">Metal-binding</keyword>
<dbReference type="PANTHER" id="PTHR35848">
    <property type="entry name" value="OXALATE-BINDING PROTEIN"/>
    <property type="match status" value="1"/>
</dbReference>
<dbReference type="EMBL" id="JACHIO010000034">
    <property type="protein sequence ID" value="MBB5066743.1"/>
    <property type="molecule type" value="Genomic_DNA"/>
</dbReference>
<name>A0A7W7ZV86_9BACT</name>
<dbReference type="GO" id="GO:0046872">
    <property type="term" value="F:metal ion binding"/>
    <property type="evidence" value="ECO:0007669"/>
    <property type="project" value="UniProtKB-KW"/>
</dbReference>
<dbReference type="AlphaFoldDB" id="A0A7W7ZV86"/>
<proteinExistence type="predicted"/>
<evidence type="ECO:0000256" key="1">
    <source>
        <dbReference type="ARBA" id="ARBA00022723"/>
    </source>
</evidence>
<keyword evidence="3" id="KW-0560">Oxidoreductase</keyword>
<evidence type="ECO:0000259" key="2">
    <source>
        <dbReference type="Pfam" id="PF07883"/>
    </source>
</evidence>
<protein>
    <submittedName>
        <fullName evidence="3">Quercetin dioxygenase-like cupin family protein</fullName>
    </submittedName>
</protein>
<sequence>MSEYKSREGQVVAASREQIYQVLGVLQQFLVKPQEGANKIALIRGELPEGCEIPLHSHRDVEIFFIISGQVSIYVEGLNGSAWKTIAEGEAVSIPGGSKHALRAAGTTPADVISVTGGELFSFFEALAQPIAEGEVMIAPTMETMQGVFAAAAKYGIWLASPEENRAIGLAM</sequence>
<comment type="caution">
    <text evidence="3">The sequence shown here is derived from an EMBL/GenBank/DDBJ whole genome shotgun (WGS) entry which is preliminary data.</text>
</comment>
<accession>A0A7W7ZV86</accession>
<reference evidence="3 4" key="1">
    <citation type="submission" date="2020-08" db="EMBL/GenBank/DDBJ databases">
        <title>Genomic Encyclopedia of Type Strains, Phase IV (KMG-V): Genome sequencing to study the core and pangenomes of soil and plant-associated prokaryotes.</title>
        <authorList>
            <person name="Whitman W."/>
        </authorList>
    </citation>
    <scope>NUCLEOTIDE SEQUENCE [LARGE SCALE GENOMIC DNA]</scope>
    <source>
        <strain evidence="3 4">X5P3</strain>
    </source>
</reference>
<dbReference type="Pfam" id="PF07883">
    <property type="entry name" value="Cupin_2"/>
    <property type="match status" value="1"/>
</dbReference>
<feature type="domain" description="Cupin type-2" evidence="2">
    <location>
        <begin position="46"/>
        <end position="115"/>
    </location>
</feature>
<dbReference type="InterPro" id="IPR051610">
    <property type="entry name" value="GPI/OXD"/>
</dbReference>
<dbReference type="Gene3D" id="2.60.120.10">
    <property type="entry name" value="Jelly Rolls"/>
    <property type="match status" value="1"/>
</dbReference>
<organism evidence="3 4">
    <name type="scientific">Granulicella mallensis</name>
    <dbReference type="NCBI Taxonomy" id="940614"/>
    <lineage>
        <taxon>Bacteria</taxon>
        <taxon>Pseudomonadati</taxon>
        <taxon>Acidobacteriota</taxon>
        <taxon>Terriglobia</taxon>
        <taxon>Terriglobales</taxon>
        <taxon>Acidobacteriaceae</taxon>
        <taxon>Granulicella</taxon>
    </lineage>
</organism>
<dbReference type="GO" id="GO:0051213">
    <property type="term" value="F:dioxygenase activity"/>
    <property type="evidence" value="ECO:0007669"/>
    <property type="project" value="UniProtKB-KW"/>
</dbReference>
<dbReference type="InterPro" id="IPR011051">
    <property type="entry name" value="RmlC_Cupin_sf"/>
</dbReference>
<dbReference type="PANTHER" id="PTHR35848:SF6">
    <property type="entry name" value="CUPIN TYPE-2 DOMAIN-CONTAINING PROTEIN"/>
    <property type="match status" value="1"/>
</dbReference>
<dbReference type="InterPro" id="IPR013096">
    <property type="entry name" value="Cupin_2"/>
</dbReference>
<gene>
    <name evidence="3" type="ORF">HDF15_005127</name>
</gene>
<evidence type="ECO:0000313" key="4">
    <source>
        <dbReference type="Proteomes" id="UP000584867"/>
    </source>
</evidence>
<dbReference type="Proteomes" id="UP000584867">
    <property type="component" value="Unassembled WGS sequence"/>
</dbReference>
<keyword evidence="3" id="KW-0223">Dioxygenase</keyword>
<evidence type="ECO:0000313" key="3">
    <source>
        <dbReference type="EMBL" id="MBB5066743.1"/>
    </source>
</evidence>
<dbReference type="RefSeq" id="WP_184260812.1">
    <property type="nucleotide sequence ID" value="NZ_JACHIO010000034.1"/>
</dbReference>